<dbReference type="InterPro" id="IPR006984">
    <property type="entry name" value="Fcf1/UTP23"/>
</dbReference>
<dbReference type="eggNOG" id="KOG3164">
    <property type="taxonomic scope" value="Eukaryota"/>
</dbReference>
<dbReference type="InterPro" id="IPR029060">
    <property type="entry name" value="PIN-like_dom_sf"/>
</dbReference>
<feature type="compositionally biased region" description="Basic residues" evidence="5">
    <location>
        <begin position="214"/>
        <end position="235"/>
    </location>
</feature>
<keyword evidence="2" id="KW-0690">Ribosome biogenesis</keyword>
<dbReference type="AlphaFoldDB" id="A0A1I7RRG4"/>
<dbReference type="PANTHER" id="PTHR12416">
    <property type="entry name" value="RRNA-PROCESSING PROTEIN UTP23 HOMOLOG"/>
    <property type="match status" value="1"/>
</dbReference>
<evidence type="ECO:0000313" key="8">
    <source>
        <dbReference type="Proteomes" id="UP000659654"/>
    </source>
</evidence>
<dbReference type="Proteomes" id="UP000095284">
    <property type="component" value="Unplaced"/>
</dbReference>
<evidence type="ECO:0000256" key="4">
    <source>
        <dbReference type="ARBA" id="ARBA00023242"/>
    </source>
</evidence>
<dbReference type="GO" id="GO:0006364">
    <property type="term" value="P:rRNA processing"/>
    <property type="evidence" value="ECO:0007669"/>
    <property type="project" value="UniProtKB-KW"/>
</dbReference>
<evidence type="ECO:0000256" key="5">
    <source>
        <dbReference type="SAM" id="MobiDB-lite"/>
    </source>
</evidence>
<dbReference type="WBParaSite" id="BXY_0331100.1">
    <property type="protein sequence ID" value="BXY_0331100.1"/>
    <property type="gene ID" value="BXY_0331100"/>
</dbReference>
<feature type="region of interest" description="Disordered" evidence="5">
    <location>
        <begin position="207"/>
        <end position="274"/>
    </location>
</feature>
<comment type="subcellular location">
    <subcellularLocation>
        <location evidence="1">Nucleus</location>
        <location evidence="1">Nucleolus</location>
    </subcellularLocation>
</comment>
<evidence type="ECO:0000256" key="3">
    <source>
        <dbReference type="ARBA" id="ARBA00022552"/>
    </source>
</evidence>
<evidence type="ECO:0000313" key="7">
    <source>
        <dbReference type="Proteomes" id="UP000095284"/>
    </source>
</evidence>
<reference evidence="6" key="2">
    <citation type="submission" date="2020-09" db="EMBL/GenBank/DDBJ databases">
        <authorList>
            <person name="Kikuchi T."/>
        </authorList>
    </citation>
    <scope>NUCLEOTIDE SEQUENCE</scope>
    <source>
        <strain evidence="6">Ka4C1</strain>
    </source>
</reference>
<dbReference type="GO" id="GO:0032040">
    <property type="term" value="C:small-subunit processome"/>
    <property type="evidence" value="ECO:0007669"/>
    <property type="project" value="InterPro"/>
</dbReference>
<evidence type="ECO:0000256" key="1">
    <source>
        <dbReference type="ARBA" id="ARBA00004604"/>
    </source>
</evidence>
<dbReference type="Proteomes" id="UP000659654">
    <property type="component" value="Unassembled WGS sequence"/>
</dbReference>
<protein>
    <submittedName>
        <fullName evidence="6">(pine wood nematode) hypothetical protein</fullName>
    </submittedName>
</protein>
<evidence type="ECO:0000313" key="9">
    <source>
        <dbReference type="WBParaSite" id="BXY_0331100.1"/>
    </source>
</evidence>
<dbReference type="SMR" id="A0A1I7RRG4"/>
<feature type="compositionally biased region" description="Basic and acidic residues" evidence="5">
    <location>
        <begin position="236"/>
        <end position="250"/>
    </location>
</feature>
<dbReference type="Proteomes" id="UP000582659">
    <property type="component" value="Unassembled WGS sequence"/>
</dbReference>
<dbReference type="EMBL" id="CAJFCV020000006">
    <property type="protein sequence ID" value="CAG9131020.1"/>
    <property type="molecule type" value="Genomic_DNA"/>
</dbReference>
<evidence type="ECO:0000256" key="2">
    <source>
        <dbReference type="ARBA" id="ARBA00022517"/>
    </source>
</evidence>
<reference evidence="9" key="1">
    <citation type="submission" date="2016-11" db="UniProtKB">
        <authorList>
            <consortium name="WormBaseParasite"/>
        </authorList>
    </citation>
    <scope>IDENTIFICATION</scope>
</reference>
<keyword evidence="8" id="KW-1185">Reference proteome</keyword>
<name>A0A1I7RRG4_BURXY</name>
<proteinExistence type="predicted"/>
<evidence type="ECO:0000313" key="6">
    <source>
        <dbReference type="EMBL" id="CAD5234934.1"/>
    </source>
</evidence>
<dbReference type="Gene3D" id="3.40.50.1010">
    <property type="entry name" value="5'-nuclease"/>
    <property type="match status" value="1"/>
</dbReference>
<accession>A0A1I7RRG4</accession>
<dbReference type="EMBL" id="CAJFDI010000006">
    <property type="protein sequence ID" value="CAD5234934.1"/>
    <property type="molecule type" value="Genomic_DNA"/>
</dbReference>
<dbReference type="SUPFAM" id="SSF88723">
    <property type="entry name" value="PIN domain-like"/>
    <property type="match status" value="1"/>
</dbReference>
<sequence length="274" mass="31100">MPEKQRLLSFAPALARCTVEASSYGTCVALKAEKVQTKQCQEEFDRLITCFQPYRVLLDGTVCQASLQNKINLREQFPKYLDGAVELFTTKCVLDELERLGKEVYGALKICQQFEVLKCPHQPAKTATKCIEYLARRSQQPGKQRVMVASQDEELLFKMRDMGGVPLLSIKFNTILLEKPSKASLNGFEEKPVELERVEDLKKKILGDGEGEAKKKKKKKKKGKNPLSCLKKKNKHLEQKPKKLESEGEKKKARRKKKKEGAQKMPQGVKDGQS</sequence>
<keyword evidence="3" id="KW-0698">rRNA processing</keyword>
<keyword evidence="4" id="KW-0539">Nucleus</keyword>
<dbReference type="Pfam" id="PF04900">
    <property type="entry name" value="Fcf1"/>
    <property type="match status" value="1"/>
</dbReference>
<gene>
    <name evidence="6" type="ORF">BXYJ_LOCUS15025</name>
</gene>
<organism evidence="7 9">
    <name type="scientific">Bursaphelenchus xylophilus</name>
    <name type="common">Pinewood nematode worm</name>
    <name type="synonym">Aphelenchoides xylophilus</name>
    <dbReference type="NCBI Taxonomy" id="6326"/>
    <lineage>
        <taxon>Eukaryota</taxon>
        <taxon>Metazoa</taxon>
        <taxon>Ecdysozoa</taxon>
        <taxon>Nematoda</taxon>
        <taxon>Chromadorea</taxon>
        <taxon>Rhabditida</taxon>
        <taxon>Tylenchina</taxon>
        <taxon>Tylenchomorpha</taxon>
        <taxon>Aphelenchoidea</taxon>
        <taxon>Aphelenchoididae</taxon>
        <taxon>Bursaphelenchus</taxon>
    </lineage>
</organism>
<dbReference type="OrthoDB" id="25675at2759"/>